<evidence type="ECO:0000313" key="1">
    <source>
        <dbReference type="EMBL" id="PZQ56270.1"/>
    </source>
</evidence>
<sequence>MWCQSGFEPDSFWHQTPLHFQLAMRGVRKRLTAAAEASLREAWWGGAFAGLTQSKGGLKPLDHYLRKNSDRRMAPDAMLAAFQSMEARGAPISIRKYTRAELEARNADG</sequence>
<name>A0A2W5QXY9_9SPHN</name>
<dbReference type="EMBL" id="QFPX01000004">
    <property type="protein sequence ID" value="PZQ56270.1"/>
    <property type="molecule type" value="Genomic_DNA"/>
</dbReference>
<reference evidence="1 2" key="1">
    <citation type="submission" date="2017-08" db="EMBL/GenBank/DDBJ databases">
        <title>Infants hospitalized years apart are colonized by the same room-sourced microbial strains.</title>
        <authorList>
            <person name="Brooks B."/>
            <person name="Olm M.R."/>
            <person name="Firek B.A."/>
            <person name="Baker R."/>
            <person name="Thomas B.C."/>
            <person name="Morowitz M.J."/>
            <person name="Banfield J.F."/>
        </authorList>
    </citation>
    <scope>NUCLEOTIDE SEQUENCE [LARGE SCALE GENOMIC DNA]</scope>
    <source>
        <strain evidence="1">S2_005_002_R2_33</strain>
    </source>
</reference>
<accession>A0A2W5QXY9</accession>
<dbReference type="AlphaFoldDB" id="A0A2W5QXY9"/>
<dbReference type="Proteomes" id="UP000249082">
    <property type="component" value="Unassembled WGS sequence"/>
</dbReference>
<proteinExistence type="predicted"/>
<organism evidence="1 2">
    <name type="scientific">Novosphingobium pentaromativorans</name>
    <dbReference type="NCBI Taxonomy" id="205844"/>
    <lineage>
        <taxon>Bacteria</taxon>
        <taxon>Pseudomonadati</taxon>
        <taxon>Pseudomonadota</taxon>
        <taxon>Alphaproteobacteria</taxon>
        <taxon>Sphingomonadales</taxon>
        <taxon>Sphingomonadaceae</taxon>
        <taxon>Novosphingobium</taxon>
    </lineage>
</organism>
<gene>
    <name evidence="1" type="ORF">DI555_06555</name>
</gene>
<comment type="caution">
    <text evidence="1">The sequence shown here is derived from an EMBL/GenBank/DDBJ whole genome shotgun (WGS) entry which is preliminary data.</text>
</comment>
<evidence type="ECO:0000313" key="2">
    <source>
        <dbReference type="Proteomes" id="UP000249082"/>
    </source>
</evidence>
<protein>
    <submittedName>
        <fullName evidence="1">Uncharacterized protein</fullName>
    </submittedName>
</protein>